<keyword evidence="2" id="KW-0547">Nucleotide-binding</keyword>
<dbReference type="GO" id="GO:0005524">
    <property type="term" value="F:ATP binding"/>
    <property type="evidence" value="ECO:0007669"/>
    <property type="project" value="UniProtKB-KW"/>
</dbReference>
<evidence type="ECO:0000259" key="3">
    <source>
        <dbReference type="PROSITE" id="PS51459"/>
    </source>
</evidence>
<feature type="domain" description="Fido" evidence="3">
    <location>
        <begin position="72"/>
        <end position="230"/>
    </location>
</feature>
<accession>A0AAT9HUI5</accession>
<dbReference type="Gene3D" id="1.10.3290.10">
    <property type="entry name" value="Fido-like domain"/>
    <property type="match status" value="1"/>
</dbReference>
<evidence type="ECO:0000256" key="2">
    <source>
        <dbReference type="PIRSR" id="PIRSR640198-2"/>
    </source>
</evidence>
<dbReference type="PANTHER" id="PTHR13504">
    <property type="entry name" value="FIDO DOMAIN-CONTAINING PROTEIN DDB_G0283145"/>
    <property type="match status" value="1"/>
</dbReference>
<gene>
    <name evidence="4" type="ORF">SHKM778_73850</name>
</gene>
<dbReference type="Pfam" id="PF02661">
    <property type="entry name" value="Fic"/>
    <property type="match status" value="1"/>
</dbReference>
<evidence type="ECO:0000313" key="4">
    <source>
        <dbReference type="EMBL" id="BFO20997.1"/>
    </source>
</evidence>
<dbReference type="PANTHER" id="PTHR13504:SF38">
    <property type="entry name" value="FIDO DOMAIN-CONTAINING PROTEIN"/>
    <property type="match status" value="1"/>
</dbReference>
<dbReference type="PROSITE" id="PS51459">
    <property type="entry name" value="FIDO"/>
    <property type="match status" value="1"/>
</dbReference>
<dbReference type="InterPro" id="IPR036597">
    <property type="entry name" value="Fido-like_dom_sf"/>
</dbReference>
<feature type="active site" evidence="1">
    <location>
        <position position="159"/>
    </location>
</feature>
<evidence type="ECO:0000256" key="1">
    <source>
        <dbReference type="PIRSR" id="PIRSR640198-1"/>
    </source>
</evidence>
<dbReference type="EMBL" id="AP035768">
    <property type="protein sequence ID" value="BFO20997.1"/>
    <property type="molecule type" value="Genomic_DNA"/>
</dbReference>
<feature type="binding site" evidence="2">
    <location>
        <begin position="163"/>
        <end position="170"/>
    </location>
    <ligand>
        <name>ATP</name>
        <dbReference type="ChEBI" id="CHEBI:30616"/>
    </ligand>
</feature>
<keyword evidence="2" id="KW-0067">ATP-binding</keyword>
<reference evidence="4" key="1">
    <citation type="submission" date="2024-06" db="EMBL/GenBank/DDBJ databases">
        <authorList>
            <consortium name="consrtm"/>
            <person name="Uemura M."/>
            <person name="Terahara T."/>
        </authorList>
    </citation>
    <scope>NUCLEOTIDE SEQUENCE</scope>
    <source>
        <strain evidence="4">KM77-8</strain>
    </source>
</reference>
<sequence>MDGRPAPLLTASAIAASNTIEGFRVDARDVADLMDGEQDGVAASEEDKAETLAYQQMMTYAQSLHDVDDFTYGKGLLNALHWMLQGHRHTPQRPAGRWRRKPIFITAVGDPHATEYEGPHEDQVPALMAELVDWLNDGDPDSDTLVRAAMAHLNLVKIHPWVDGNGRMSRSLQTLVIARQRTLAPEFSSIEEWLGMPGHTWDYYKVLREVGGPTYSPRRDTGDWITFNLRAYHEQAQRVQYRVRRSNDCWLRLEQDAARLGVSERQVTALHEVAIAGRVRRSRYEKAEALNTQQATRDIQALTKAGLLTPVGRTKGRHYTAGPKFPQDVLATAQQRHTIRDPYACPSAGREAVEGVVDEGVGVVVGDRARVLEPALGERGDEEFQGDTGVDSGADVTGVLGGAQAVDVELELGFQEPGDEPAAEFLVDDALGGQGAGRGLEGGVAQFVDRGTQDESEVGGEVAGVRDGVRAWPAAWAACSPMSRNASRRTSAFDDHQR</sequence>
<dbReference type="InterPro" id="IPR040198">
    <property type="entry name" value="Fido_containing"/>
</dbReference>
<proteinExistence type="predicted"/>
<name>A0AAT9HUI5_9ACTN</name>
<reference evidence="4" key="2">
    <citation type="submission" date="2024-07" db="EMBL/GenBank/DDBJ databases">
        <title>Streptomyces haneummycinica sp. nov., a new antibiotic-producing actinobacterium isolated from marine sediment.</title>
        <authorList>
            <person name="Uemura M."/>
            <person name="Hamada M."/>
            <person name="Hirano S."/>
            <person name="Kobayashi K."/>
            <person name="Ohshiro T."/>
            <person name="Kobayashi T."/>
            <person name="Terahara T."/>
        </authorList>
    </citation>
    <scope>NUCLEOTIDE SEQUENCE</scope>
    <source>
        <strain evidence="4">KM77-8</strain>
    </source>
</reference>
<dbReference type="AlphaFoldDB" id="A0AAT9HUI5"/>
<organism evidence="4">
    <name type="scientific">Streptomyces haneummycinicus</name>
    <dbReference type="NCBI Taxonomy" id="3074435"/>
    <lineage>
        <taxon>Bacteria</taxon>
        <taxon>Bacillati</taxon>
        <taxon>Actinomycetota</taxon>
        <taxon>Actinomycetes</taxon>
        <taxon>Kitasatosporales</taxon>
        <taxon>Streptomycetaceae</taxon>
        <taxon>Streptomyces</taxon>
    </lineage>
</organism>
<dbReference type="SUPFAM" id="SSF140931">
    <property type="entry name" value="Fic-like"/>
    <property type="match status" value="1"/>
</dbReference>
<dbReference type="InterPro" id="IPR003812">
    <property type="entry name" value="Fido"/>
</dbReference>
<protein>
    <recommendedName>
        <fullName evidence="3">Fido domain-containing protein</fullName>
    </recommendedName>
</protein>